<organism evidence="1">
    <name type="scientific">marine sediment metagenome</name>
    <dbReference type="NCBI Taxonomy" id="412755"/>
    <lineage>
        <taxon>unclassified sequences</taxon>
        <taxon>metagenomes</taxon>
        <taxon>ecological metagenomes</taxon>
    </lineage>
</organism>
<reference evidence="1" key="1">
    <citation type="journal article" date="2014" name="Front. Microbiol.">
        <title>High frequency of phylogenetically diverse reductive dehalogenase-homologous genes in deep subseafloor sedimentary metagenomes.</title>
        <authorList>
            <person name="Kawai M."/>
            <person name="Futagami T."/>
            <person name="Toyoda A."/>
            <person name="Takaki Y."/>
            <person name="Nishi S."/>
            <person name="Hori S."/>
            <person name="Arai W."/>
            <person name="Tsubouchi T."/>
            <person name="Morono Y."/>
            <person name="Uchiyama I."/>
            <person name="Ito T."/>
            <person name="Fujiyama A."/>
            <person name="Inagaki F."/>
            <person name="Takami H."/>
        </authorList>
    </citation>
    <scope>NUCLEOTIDE SEQUENCE</scope>
    <source>
        <strain evidence="1">Expedition CK06-06</strain>
    </source>
</reference>
<evidence type="ECO:0000313" key="1">
    <source>
        <dbReference type="EMBL" id="GAG58898.1"/>
    </source>
</evidence>
<dbReference type="AlphaFoldDB" id="X0ZEZ5"/>
<proteinExistence type="predicted"/>
<dbReference type="EMBL" id="BART01002261">
    <property type="protein sequence ID" value="GAG58898.1"/>
    <property type="molecule type" value="Genomic_DNA"/>
</dbReference>
<comment type="caution">
    <text evidence="1">The sequence shown here is derived from an EMBL/GenBank/DDBJ whole genome shotgun (WGS) entry which is preliminary data.</text>
</comment>
<protein>
    <submittedName>
        <fullName evidence="1">Uncharacterized protein</fullName>
    </submittedName>
</protein>
<name>X0ZEZ5_9ZZZZ</name>
<feature type="non-terminal residue" evidence="1">
    <location>
        <position position="50"/>
    </location>
</feature>
<accession>X0ZEZ5</accession>
<sequence length="50" mass="5690">MKMNINPNLPRLRNLNIASSGRKEASILEPSRGGMGIKFNMIKNQKNYEN</sequence>
<gene>
    <name evidence="1" type="ORF">S01H4_07058</name>
</gene>